<dbReference type="OrthoDB" id="6575879at2759"/>
<gene>
    <name evidence="3" type="primary">LOC107219937</name>
</gene>
<proteinExistence type="predicted"/>
<protein>
    <submittedName>
        <fullName evidence="3">Retinol-binding protein pinta isoform X1</fullName>
    </submittedName>
</protein>
<dbReference type="GO" id="GO:0016020">
    <property type="term" value="C:membrane"/>
    <property type="evidence" value="ECO:0007669"/>
    <property type="project" value="TreeGrafter"/>
</dbReference>
<dbReference type="SUPFAM" id="SSF52087">
    <property type="entry name" value="CRAL/TRIO domain"/>
    <property type="match status" value="1"/>
</dbReference>
<dbReference type="InParanoid" id="A0A6J0BHW7"/>
<reference evidence="3" key="1">
    <citation type="submission" date="2025-08" db="UniProtKB">
        <authorList>
            <consortium name="RefSeq"/>
        </authorList>
    </citation>
    <scope>IDENTIFICATION</scope>
    <source>
        <tissue evidence="3">Thorax and Abdomen</tissue>
    </source>
</reference>
<dbReference type="CDD" id="cd00170">
    <property type="entry name" value="SEC14"/>
    <property type="match status" value="1"/>
</dbReference>
<name>A0A6J0BHW7_NEOLC</name>
<dbReference type="Proteomes" id="UP000829291">
    <property type="component" value="Chromosome 3"/>
</dbReference>
<evidence type="ECO:0000313" key="3">
    <source>
        <dbReference type="RefSeq" id="XP_015513792.1"/>
    </source>
</evidence>
<dbReference type="GeneID" id="107219937"/>
<feature type="domain" description="CRAL-TRIO" evidence="1">
    <location>
        <begin position="131"/>
        <end position="252"/>
    </location>
</feature>
<dbReference type="GO" id="GO:1902936">
    <property type="term" value="F:phosphatidylinositol bisphosphate binding"/>
    <property type="evidence" value="ECO:0007669"/>
    <property type="project" value="TreeGrafter"/>
</dbReference>
<dbReference type="Pfam" id="PF00650">
    <property type="entry name" value="CRAL_TRIO"/>
    <property type="match status" value="1"/>
</dbReference>
<dbReference type="PROSITE" id="PS50191">
    <property type="entry name" value="CRAL_TRIO"/>
    <property type="match status" value="1"/>
</dbReference>
<evidence type="ECO:0000259" key="1">
    <source>
        <dbReference type="PROSITE" id="PS50191"/>
    </source>
</evidence>
<dbReference type="InterPro" id="IPR036273">
    <property type="entry name" value="CRAL/TRIO_N_dom_sf"/>
</dbReference>
<sequence>MSLTLEVCNMDELCVAMGGSETLLLDYCDKLQDWLKLQPHLPHDTPRKQLEWLILGSKMSLERAKQKLDMYYTIRRLVPELFMNRDPRDSGLTDLHDVTRYVILPKLTPENCRTCILQPTVNDVNKFDPWLLHKYMFMVGDIRMVEDRSVGDIFVYDLAMISLGHVMKLTPTLLKKCEVAASEAYATRIRGIHFINAPPFVDRIVTMVKSVLKPKLAARMHVHAVGDLESFHRLVPKSILPKDYGGSYSTMKEISDLLRKKVDDWRDWFLEQEKVFADERLRPGPAFDENDLFGFSGSFRKLAVD</sequence>
<dbReference type="InterPro" id="IPR001251">
    <property type="entry name" value="CRAL-TRIO_dom"/>
</dbReference>
<dbReference type="Gene3D" id="3.40.525.10">
    <property type="entry name" value="CRAL-TRIO lipid binding domain"/>
    <property type="match status" value="1"/>
</dbReference>
<dbReference type="PRINTS" id="PR00180">
    <property type="entry name" value="CRETINALDHBP"/>
</dbReference>
<dbReference type="PANTHER" id="PTHR10174:SF222">
    <property type="entry name" value="GH10083P-RELATED"/>
    <property type="match status" value="1"/>
</dbReference>
<dbReference type="Gene3D" id="1.20.5.1200">
    <property type="entry name" value="Alpha-tocopherol transfer"/>
    <property type="match status" value="1"/>
</dbReference>
<dbReference type="SMART" id="SM00516">
    <property type="entry name" value="SEC14"/>
    <property type="match status" value="1"/>
</dbReference>
<dbReference type="AlphaFoldDB" id="A0A6J0BHW7"/>
<keyword evidence="2" id="KW-1185">Reference proteome</keyword>
<evidence type="ECO:0000313" key="2">
    <source>
        <dbReference type="Proteomes" id="UP000829291"/>
    </source>
</evidence>
<accession>A0A6J0BHW7</accession>
<dbReference type="SUPFAM" id="SSF46938">
    <property type="entry name" value="CRAL/TRIO N-terminal domain"/>
    <property type="match status" value="1"/>
</dbReference>
<organism evidence="3">
    <name type="scientific">Neodiprion lecontei</name>
    <name type="common">Redheaded pine sawfly</name>
    <dbReference type="NCBI Taxonomy" id="441921"/>
    <lineage>
        <taxon>Eukaryota</taxon>
        <taxon>Metazoa</taxon>
        <taxon>Ecdysozoa</taxon>
        <taxon>Arthropoda</taxon>
        <taxon>Hexapoda</taxon>
        <taxon>Insecta</taxon>
        <taxon>Pterygota</taxon>
        <taxon>Neoptera</taxon>
        <taxon>Endopterygota</taxon>
        <taxon>Hymenoptera</taxon>
        <taxon>Tenthredinoidea</taxon>
        <taxon>Diprionidae</taxon>
        <taxon>Diprioninae</taxon>
        <taxon>Neodiprion</taxon>
    </lineage>
</organism>
<dbReference type="KEGG" id="nlo:107219937"/>
<dbReference type="InterPro" id="IPR036865">
    <property type="entry name" value="CRAL-TRIO_dom_sf"/>
</dbReference>
<dbReference type="PANTHER" id="PTHR10174">
    <property type="entry name" value="ALPHA-TOCOPHEROL TRANSFER PROTEIN-RELATED"/>
    <property type="match status" value="1"/>
</dbReference>
<dbReference type="RefSeq" id="XP_015513792.1">
    <property type="nucleotide sequence ID" value="XM_015658306.2"/>
</dbReference>